<dbReference type="RefSeq" id="WP_114956107.1">
    <property type="nucleotide sequence ID" value="NZ_JBHSJF010000006.1"/>
</dbReference>
<feature type="compositionally biased region" description="Basic residues" evidence="1">
    <location>
        <begin position="224"/>
        <end position="233"/>
    </location>
</feature>
<feature type="region of interest" description="Disordered" evidence="1">
    <location>
        <begin position="182"/>
        <end position="233"/>
    </location>
</feature>
<evidence type="ECO:0000256" key="1">
    <source>
        <dbReference type="SAM" id="MobiDB-lite"/>
    </source>
</evidence>
<organism evidence="2 3">
    <name type="scientific">Flaviflagellibacter deserti</name>
    <dbReference type="NCBI Taxonomy" id="2267266"/>
    <lineage>
        <taxon>Bacteria</taxon>
        <taxon>Pseudomonadati</taxon>
        <taxon>Pseudomonadota</taxon>
        <taxon>Alphaproteobacteria</taxon>
        <taxon>Hyphomicrobiales</taxon>
        <taxon>Flaviflagellibacter</taxon>
    </lineage>
</organism>
<gene>
    <name evidence="2" type="ORF">ACFPFW_11840</name>
</gene>
<keyword evidence="3" id="KW-1185">Reference proteome</keyword>
<accession>A0ABV9Z0Y0</accession>
<reference evidence="3" key="1">
    <citation type="journal article" date="2019" name="Int. J. Syst. Evol. Microbiol.">
        <title>The Global Catalogue of Microorganisms (GCM) 10K type strain sequencing project: providing services to taxonomists for standard genome sequencing and annotation.</title>
        <authorList>
            <consortium name="The Broad Institute Genomics Platform"/>
            <consortium name="The Broad Institute Genome Sequencing Center for Infectious Disease"/>
            <person name="Wu L."/>
            <person name="Ma J."/>
        </authorList>
    </citation>
    <scope>NUCLEOTIDE SEQUENCE [LARGE SCALE GENOMIC DNA]</scope>
    <source>
        <strain evidence="3">CGMCC 1.16444</strain>
    </source>
</reference>
<sequence>MARRIEAVKGNRSAECKLAIRVGCAKMVCMSDNFLSRWSRRKLANAEPSTPNEPTAEIADVEIAAEAAEPVPAETAITEEEIAALPPIEELHAGSDIAGFLRKGVPLVLKNAALRRMWTVDPSIRDFVGEARDYSWDWNIPGGVPVSGPLSPTTDVQSMLRRIIGEEDASQAEMPEIAKHTAEKTVEQAPPAPTAHRCPAMPAPEREMAREETVEETEAEAPRPRRHGSALPT</sequence>
<evidence type="ECO:0000313" key="3">
    <source>
        <dbReference type="Proteomes" id="UP001595796"/>
    </source>
</evidence>
<dbReference type="Proteomes" id="UP001595796">
    <property type="component" value="Unassembled WGS sequence"/>
</dbReference>
<evidence type="ECO:0000313" key="2">
    <source>
        <dbReference type="EMBL" id="MFC5068700.1"/>
    </source>
</evidence>
<comment type="caution">
    <text evidence="2">The sequence shown here is derived from an EMBL/GenBank/DDBJ whole genome shotgun (WGS) entry which is preliminary data.</text>
</comment>
<protein>
    <submittedName>
        <fullName evidence="2">DUF3306 domain-containing protein</fullName>
    </submittedName>
</protein>
<proteinExistence type="predicted"/>
<dbReference type="Pfam" id="PF11748">
    <property type="entry name" value="DUF3306"/>
    <property type="match status" value="1"/>
</dbReference>
<dbReference type="EMBL" id="JBHSJF010000006">
    <property type="protein sequence ID" value="MFC5068700.1"/>
    <property type="molecule type" value="Genomic_DNA"/>
</dbReference>
<dbReference type="InterPro" id="IPR021735">
    <property type="entry name" value="DUF3306"/>
</dbReference>
<name>A0ABV9Z0Y0_9HYPH</name>